<dbReference type="OrthoDB" id="9805770at2"/>
<dbReference type="InterPro" id="IPR011053">
    <property type="entry name" value="Single_hybrid_motif"/>
</dbReference>
<evidence type="ECO:0000313" key="10">
    <source>
        <dbReference type="EMBL" id="SFU64354.1"/>
    </source>
</evidence>
<dbReference type="FunFam" id="3.30.559.10:FF:000007">
    <property type="entry name" value="Dihydrolipoamide acetyltransferase component of pyruvate dehydrogenase complex"/>
    <property type="match status" value="1"/>
</dbReference>
<dbReference type="RefSeq" id="WP_090471811.1">
    <property type="nucleotide sequence ID" value="NZ_FOWF01000026.1"/>
</dbReference>
<comment type="similarity">
    <text evidence="2 6">Belongs to the 2-oxoacid dehydrogenase family.</text>
</comment>
<feature type="region of interest" description="Disordered" evidence="7">
    <location>
        <begin position="88"/>
        <end position="126"/>
    </location>
</feature>
<dbReference type="InterPro" id="IPR000089">
    <property type="entry name" value="Biotin_lipoyl"/>
</dbReference>
<feature type="domain" description="Peripheral subunit-binding (PSBD)" evidence="9">
    <location>
        <begin position="162"/>
        <end position="197"/>
    </location>
</feature>
<dbReference type="PANTHER" id="PTHR43178:SF5">
    <property type="entry name" value="LIPOAMIDE ACYLTRANSFERASE COMPONENT OF BRANCHED-CHAIN ALPHA-KETO ACID DEHYDROGENASE COMPLEX, MITOCHONDRIAL"/>
    <property type="match status" value="1"/>
</dbReference>
<dbReference type="Proteomes" id="UP000198817">
    <property type="component" value="Unassembled WGS sequence"/>
</dbReference>
<dbReference type="PROSITE" id="PS51826">
    <property type="entry name" value="PSBD"/>
    <property type="match status" value="2"/>
</dbReference>
<keyword evidence="3 6" id="KW-0808">Transferase</keyword>
<dbReference type="InterPro" id="IPR036625">
    <property type="entry name" value="E3-bd_dom_sf"/>
</dbReference>
<dbReference type="Gene3D" id="2.40.50.100">
    <property type="match status" value="1"/>
</dbReference>
<comment type="cofactor">
    <cofactor evidence="1 6">
        <name>(R)-lipoate</name>
        <dbReference type="ChEBI" id="CHEBI:83088"/>
    </cofactor>
</comment>
<evidence type="ECO:0000256" key="1">
    <source>
        <dbReference type="ARBA" id="ARBA00001938"/>
    </source>
</evidence>
<dbReference type="GO" id="GO:0016407">
    <property type="term" value="F:acetyltransferase activity"/>
    <property type="evidence" value="ECO:0007669"/>
    <property type="project" value="TreeGrafter"/>
</dbReference>
<dbReference type="SUPFAM" id="SSF51230">
    <property type="entry name" value="Single hybrid motif"/>
    <property type="match status" value="1"/>
</dbReference>
<evidence type="ECO:0000259" key="8">
    <source>
        <dbReference type="PROSITE" id="PS50968"/>
    </source>
</evidence>
<evidence type="ECO:0000256" key="7">
    <source>
        <dbReference type="SAM" id="MobiDB-lite"/>
    </source>
</evidence>
<dbReference type="Pfam" id="PF00198">
    <property type="entry name" value="2-oxoacid_dh"/>
    <property type="match status" value="1"/>
</dbReference>
<protein>
    <recommendedName>
        <fullName evidence="6">Dihydrolipoamide acetyltransferase component of pyruvate dehydrogenase complex</fullName>
        <ecNumber evidence="6">2.3.1.-</ecNumber>
    </recommendedName>
</protein>
<evidence type="ECO:0000313" key="11">
    <source>
        <dbReference type="Proteomes" id="UP000198817"/>
    </source>
</evidence>
<gene>
    <name evidence="10" type="ORF">SAMN05216508_12418</name>
</gene>
<organism evidence="10 11">
    <name type="scientific">Eubacterium pyruvativorans</name>
    <dbReference type="NCBI Taxonomy" id="155865"/>
    <lineage>
        <taxon>Bacteria</taxon>
        <taxon>Bacillati</taxon>
        <taxon>Bacillota</taxon>
        <taxon>Clostridia</taxon>
        <taxon>Eubacteriales</taxon>
        <taxon>Eubacteriaceae</taxon>
        <taxon>Eubacterium</taxon>
    </lineage>
</organism>
<evidence type="ECO:0000256" key="3">
    <source>
        <dbReference type="ARBA" id="ARBA00022679"/>
    </source>
</evidence>
<dbReference type="SUPFAM" id="SSF47005">
    <property type="entry name" value="Peripheral subunit-binding domain of 2-oxo acid dehydrogenase complex"/>
    <property type="match status" value="1"/>
</dbReference>
<dbReference type="SUPFAM" id="SSF52777">
    <property type="entry name" value="CoA-dependent acyltransferases"/>
    <property type="match status" value="1"/>
</dbReference>
<evidence type="ECO:0000259" key="9">
    <source>
        <dbReference type="PROSITE" id="PS51826"/>
    </source>
</evidence>
<dbReference type="PROSITE" id="PS50968">
    <property type="entry name" value="BIOTINYL_LIPOYL"/>
    <property type="match status" value="1"/>
</dbReference>
<dbReference type="InterPro" id="IPR004167">
    <property type="entry name" value="PSBD"/>
</dbReference>
<dbReference type="Pfam" id="PF00364">
    <property type="entry name" value="Biotin_lipoyl"/>
    <property type="match status" value="1"/>
</dbReference>
<name>A0A1I7HUE1_9FIRM</name>
<proteinExistence type="inferred from homology"/>
<dbReference type="STRING" id="155865.SAMN05216515_12618"/>
<dbReference type="AlphaFoldDB" id="A0A1I7HUE1"/>
<dbReference type="GO" id="GO:0005737">
    <property type="term" value="C:cytoplasm"/>
    <property type="evidence" value="ECO:0007669"/>
    <property type="project" value="TreeGrafter"/>
</dbReference>
<feature type="domain" description="Lipoyl-binding" evidence="8">
    <location>
        <begin position="2"/>
        <end position="77"/>
    </location>
</feature>
<dbReference type="InterPro" id="IPR050743">
    <property type="entry name" value="2-oxoacid_DH_E2_comp"/>
</dbReference>
<dbReference type="GO" id="GO:0031405">
    <property type="term" value="F:lipoic acid binding"/>
    <property type="evidence" value="ECO:0007669"/>
    <property type="project" value="TreeGrafter"/>
</dbReference>
<dbReference type="PANTHER" id="PTHR43178">
    <property type="entry name" value="DIHYDROLIPOAMIDE ACETYLTRANSFERASE COMPONENT OF PYRUVATE DEHYDROGENASE COMPLEX"/>
    <property type="match status" value="1"/>
</dbReference>
<feature type="domain" description="Peripheral subunit-binding (PSBD)" evidence="9">
    <location>
        <begin position="120"/>
        <end position="157"/>
    </location>
</feature>
<dbReference type="EMBL" id="FPBT01000024">
    <property type="protein sequence ID" value="SFU64354.1"/>
    <property type="molecule type" value="Genomic_DNA"/>
</dbReference>
<sequence>MAEKILMPKMGMTMTEGTVEEWKVKEGDTVKTGDILFTASTDKITNDVESQHDGTILKIIVPEGTTVDVYSVVAYIGAVGECIPDEENASPTLAENEPSAEPSAASGPSAGSSPASDQVKASPAAKKLAREKGIDLSLVTGTGPNGKIKIEDVEQYLEAGPKASPAAVKAAADLGVDLNGAGSPGKRIMKADVEAAAHSAPPEEDDNNLPPKKVDPLRRSIAKNMTESWHISPRVTYTRPVDMTEAKEMRRRLKDAMGNQGLKITYNHILMKVCARVLMEIPDVNGSFSDNMLTHHRHANVGLAVAKGDGLIVPNVKRCEEKSLTEISREMDALIRKTRNGDVALEDITGGTFTISSLGPYGITSFSPIINQPELAILGVCDIVDTPVVRNGEIVIRPIMNLSLTADHRVIDGVKASRFLQRVAEILENPYLLMS</sequence>
<dbReference type="Gene3D" id="3.30.559.10">
    <property type="entry name" value="Chloramphenicol acetyltransferase-like domain"/>
    <property type="match status" value="1"/>
</dbReference>
<keyword evidence="5 6" id="KW-0012">Acyltransferase</keyword>
<evidence type="ECO:0000256" key="2">
    <source>
        <dbReference type="ARBA" id="ARBA00007317"/>
    </source>
</evidence>
<feature type="region of interest" description="Disordered" evidence="7">
    <location>
        <begin position="194"/>
        <end position="213"/>
    </location>
</feature>
<dbReference type="CDD" id="cd06849">
    <property type="entry name" value="lipoyl_domain"/>
    <property type="match status" value="1"/>
</dbReference>
<reference evidence="10 11" key="1">
    <citation type="submission" date="2016-10" db="EMBL/GenBank/DDBJ databases">
        <authorList>
            <person name="de Groot N.N."/>
        </authorList>
    </citation>
    <scope>NUCLEOTIDE SEQUENCE [LARGE SCALE GENOMIC DNA]</scope>
    <source>
        <strain evidence="10 11">KHGC13</strain>
    </source>
</reference>
<keyword evidence="4 6" id="KW-0450">Lipoyl</keyword>
<evidence type="ECO:0000256" key="5">
    <source>
        <dbReference type="ARBA" id="ARBA00023315"/>
    </source>
</evidence>
<accession>A0A1I7HUE1</accession>
<dbReference type="InterPro" id="IPR001078">
    <property type="entry name" value="2-oxoacid_DH_actylTfrase"/>
</dbReference>
<feature type="compositionally biased region" description="Low complexity" evidence="7">
    <location>
        <begin position="97"/>
        <end position="116"/>
    </location>
</feature>
<dbReference type="InterPro" id="IPR003016">
    <property type="entry name" value="2-oxoA_DH_lipoyl-BS"/>
</dbReference>
<dbReference type="Gene3D" id="4.10.320.10">
    <property type="entry name" value="E3-binding domain"/>
    <property type="match status" value="2"/>
</dbReference>
<evidence type="ECO:0000256" key="4">
    <source>
        <dbReference type="ARBA" id="ARBA00022823"/>
    </source>
</evidence>
<keyword evidence="10" id="KW-0670">Pyruvate</keyword>
<dbReference type="InterPro" id="IPR023213">
    <property type="entry name" value="CAT-like_dom_sf"/>
</dbReference>
<evidence type="ECO:0000256" key="6">
    <source>
        <dbReference type="RuleBase" id="RU003423"/>
    </source>
</evidence>
<dbReference type="PROSITE" id="PS00189">
    <property type="entry name" value="LIPOYL"/>
    <property type="match status" value="1"/>
</dbReference>
<dbReference type="EC" id="2.3.1.-" evidence="6"/>
<keyword evidence="11" id="KW-1185">Reference proteome</keyword>
<dbReference type="Pfam" id="PF02817">
    <property type="entry name" value="E3_binding"/>
    <property type="match status" value="2"/>
</dbReference>